<dbReference type="AlphaFoldDB" id="A0A2S5T3V7"/>
<protein>
    <submittedName>
        <fullName evidence="6">LysR family transcriptional regulator</fullName>
    </submittedName>
</protein>
<comment type="caution">
    <text evidence="6">The sequence shown here is derived from an EMBL/GenBank/DDBJ whole genome shotgun (WGS) entry which is preliminary data.</text>
</comment>
<keyword evidence="8" id="KW-1185">Reference proteome</keyword>
<keyword evidence="2" id="KW-0805">Transcription regulation</keyword>
<dbReference type="InterPro" id="IPR058163">
    <property type="entry name" value="LysR-type_TF_proteobact-type"/>
</dbReference>
<reference evidence="6 8" key="1">
    <citation type="submission" date="2018-02" db="EMBL/GenBank/DDBJ databases">
        <title>Reclassifiation of [Polyangium] brachysporum DSM 7029 as Guopingzhaonella breviflexa gen. nov., sp. nov., a member of the family Comamonadaceae.</title>
        <authorList>
            <person name="Tang B."/>
        </authorList>
    </citation>
    <scope>NUCLEOTIDE SEQUENCE [LARGE SCALE GENOMIC DNA]</scope>
    <source>
        <strain evidence="6 8">DSM 15344</strain>
    </source>
</reference>
<evidence type="ECO:0000313" key="6">
    <source>
        <dbReference type="EMBL" id="PPE69671.1"/>
    </source>
</evidence>
<dbReference type="InterPro" id="IPR036390">
    <property type="entry name" value="WH_DNA-bd_sf"/>
</dbReference>
<dbReference type="CDD" id="cd08422">
    <property type="entry name" value="PBP2_CrgA_like"/>
    <property type="match status" value="1"/>
</dbReference>
<evidence type="ECO:0000313" key="8">
    <source>
        <dbReference type="Proteomes" id="UP000239406"/>
    </source>
</evidence>
<dbReference type="EMBL" id="PSNY01000010">
    <property type="protein sequence ID" value="PPE69671.1"/>
    <property type="molecule type" value="Genomic_DNA"/>
</dbReference>
<evidence type="ECO:0000256" key="2">
    <source>
        <dbReference type="ARBA" id="ARBA00023015"/>
    </source>
</evidence>
<dbReference type="RefSeq" id="WP_104357707.1">
    <property type="nucleotide sequence ID" value="NZ_CP064338.1"/>
</dbReference>
<accession>A0A2S5T3V7</accession>
<name>A0A2S5T3V7_9BURK</name>
<evidence type="ECO:0000259" key="5">
    <source>
        <dbReference type="PROSITE" id="PS50931"/>
    </source>
</evidence>
<keyword evidence="4" id="KW-0804">Transcription</keyword>
<gene>
    <name evidence="6" type="ORF">C1702_10770</name>
    <name evidence="7" type="ORF">EV676_10976</name>
</gene>
<dbReference type="GO" id="GO:0003677">
    <property type="term" value="F:DNA binding"/>
    <property type="evidence" value="ECO:0007669"/>
    <property type="project" value="UniProtKB-KW"/>
</dbReference>
<comment type="similarity">
    <text evidence="1">Belongs to the LysR transcriptional regulatory family.</text>
</comment>
<evidence type="ECO:0000313" key="9">
    <source>
        <dbReference type="Proteomes" id="UP000294772"/>
    </source>
</evidence>
<dbReference type="InterPro" id="IPR036388">
    <property type="entry name" value="WH-like_DNA-bd_sf"/>
</dbReference>
<sequence length="331" mass="35826">MDRLHSMRVFAKVIEEGSFAGAARALDLSAAVVTRLVADLEAHLGVRLIQRTTRRLALTAVGETYLERVRQILSDIDEAEALASASVNDPKGHLRVLVPASFAVHQLAKHLPAFREQYPRVTLDIAAAGMIDTADEAYDVSILIVGPRPLSGDFVARRLAVSEAVTCAAPEYLKRYGRPQRPEELVRHECLVPDLPNTPRLWRFQRGAEGQASPETVEIEPRATLTASHVGTLRAAAFAGLGIVALPSFMVDDALREGALERILPDWRIVTLTIYAAMPSRKYVPARTRAFMDFLVQAFGASEHDPWLAAAGCETALPAPGAASAPGRAAA</sequence>
<dbReference type="Proteomes" id="UP000239406">
    <property type="component" value="Unassembled WGS sequence"/>
</dbReference>
<evidence type="ECO:0000256" key="1">
    <source>
        <dbReference type="ARBA" id="ARBA00009437"/>
    </source>
</evidence>
<proteinExistence type="inferred from homology"/>
<evidence type="ECO:0000256" key="3">
    <source>
        <dbReference type="ARBA" id="ARBA00023125"/>
    </source>
</evidence>
<keyword evidence="3" id="KW-0238">DNA-binding</keyword>
<dbReference type="PANTHER" id="PTHR30537:SF5">
    <property type="entry name" value="HTH-TYPE TRANSCRIPTIONAL ACTIVATOR TTDR-RELATED"/>
    <property type="match status" value="1"/>
</dbReference>
<dbReference type="SUPFAM" id="SSF46785">
    <property type="entry name" value="Winged helix' DNA-binding domain"/>
    <property type="match status" value="1"/>
</dbReference>
<dbReference type="Pfam" id="PF03466">
    <property type="entry name" value="LysR_substrate"/>
    <property type="match status" value="1"/>
</dbReference>
<dbReference type="FunFam" id="1.10.10.10:FF:000001">
    <property type="entry name" value="LysR family transcriptional regulator"/>
    <property type="match status" value="1"/>
</dbReference>
<dbReference type="SUPFAM" id="SSF53850">
    <property type="entry name" value="Periplasmic binding protein-like II"/>
    <property type="match status" value="1"/>
</dbReference>
<dbReference type="PANTHER" id="PTHR30537">
    <property type="entry name" value="HTH-TYPE TRANSCRIPTIONAL REGULATOR"/>
    <property type="match status" value="1"/>
</dbReference>
<dbReference type="GO" id="GO:0003700">
    <property type="term" value="F:DNA-binding transcription factor activity"/>
    <property type="evidence" value="ECO:0007669"/>
    <property type="project" value="InterPro"/>
</dbReference>
<reference evidence="7 9" key="2">
    <citation type="submission" date="2019-03" db="EMBL/GenBank/DDBJ databases">
        <title>Genomic Encyclopedia of Type Strains, Phase IV (KMG-IV): sequencing the most valuable type-strain genomes for metagenomic binning, comparative biology and taxonomic classification.</title>
        <authorList>
            <person name="Goeker M."/>
        </authorList>
    </citation>
    <scope>NUCLEOTIDE SEQUENCE [LARGE SCALE GENOMIC DNA]</scope>
    <source>
        <strain evidence="7 9">DSM 15264</strain>
    </source>
</reference>
<evidence type="ECO:0000256" key="4">
    <source>
        <dbReference type="ARBA" id="ARBA00023163"/>
    </source>
</evidence>
<dbReference type="InterPro" id="IPR005119">
    <property type="entry name" value="LysR_subst-bd"/>
</dbReference>
<dbReference type="Gene3D" id="3.40.190.290">
    <property type="match status" value="1"/>
</dbReference>
<dbReference type="InterPro" id="IPR000847">
    <property type="entry name" value="LysR_HTH_N"/>
</dbReference>
<dbReference type="Gene3D" id="1.10.10.10">
    <property type="entry name" value="Winged helix-like DNA-binding domain superfamily/Winged helix DNA-binding domain"/>
    <property type="match status" value="1"/>
</dbReference>
<dbReference type="OrthoDB" id="9026421at2"/>
<organism evidence="6 8">
    <name type="scientific">Caldimonas thermodepolymerans</name>
    <dbReference type="NCBI Taxonomy" id="215580"/>
    <lineage>
        <taxon>Bacteria</taxon>
        <taxon>Pseudomonadati</taxon>
        <taxon>Pseudomonadota</taxon>
        <taxon>Betaproteobacteria</taxon>
        <taxon>Burkholderiales</taxon>
        <taxon>Sphaerotilaceae</taxon>
        <taxon>Caldimonas</taxon>
    </lineage>
</organism>
<feature type="domain" description="HTH lysR-type" evidence="5">
    <location>
        <begin position="1"/>
        <end position="59"/>
    </location>
</feature>
<dbReference type="Pfam" id="PF00126">
    <property type="entry name" value="HTH_1"/>
    <property type="match status" value="1"/>
</dbReference>
<dbReference type="PROSITE" id="PS50931">
    <property type="entry name" value="HTH_LYSR"/>
    <property type="match status" value="1"/>
</dbReference>
<dbReference type="EMBL" id="SLXF01000009">
    <property type="protein sequence ID" value="TCP04990.1"/>
    <property type="molecule type" value="Genomic_DNA"/>
</dbReference>
<evidence type="ECO:0000313" key="7">
    <source>
        <dbReference type="EMBL" id="TCP04990.1"/>
    </source>
</evidence>
<dbReference type="Proteomes" id="UP000294772">
    <property type="component" value="Unassembled WGS sequence"/>
</dbReference>